<dbReference type="InterPro" id="IPR038740">
    <property type="entry name" value="BioF2-like_GNAT_dom"/>
</dbReference>
<dbReference type="EMBL" id="FXTM01000003">
    <property type="protein sequence ID" value="SMO41697.1"/>
    <property type="molecule type" value="Genomic_DNA"/>
</dbReference>
<dbReference type="GO" id="GO:0016740">
    <property type="term" value="F:transferase activity"/>
    <property type="evidence" value="ECO:0007669"/>
    <property type="project" value="UniProtKB-KW"/>
</dbReference>
<evidence type="ECO:0000313" key="2">
    <source>
        <dbReference type="EMBL" id="SMO41697.1"/>
    </source>
</evidence>
<dbReference type="OrthoDB" id="9785911at2"/>
<sequence length="341" mass="40638">MVKLLNPKNLEEVEKWETFNRKKGYLWHSAKWISVLHKTYGFKPFYLYEEENGEIISIFPLFHVKGLLGLKDEFVSVPHVETGGVINSDRFSNYLDFLSSNREIKKLRIYQFKDKINSYPSNDINSIFFIDIPKTQDELIKFFKKKKKRSLRKIENKDFPVNWGFSQENLEKFFYLLRKRMKELGTPWHKKEFYINTFLTFRENLLFLLMEQNNTPVGVSIAVIYGKVCYSLYHLVPRKYQRYGISLSLYYYLMKKARSEGAEVFCFGRSKKGTGPYELKKSFGAVEYPIHIYSFRKKNNSFIPEYSEFVSQKYGWISDIIRKLPINVLEPIAGSIRKWVY</sequence>
<dbReference type="PANTHER" id="PTHR36174:SF1">
    <property type="entry name" value="LIPID II:GLYCINE GLYCYLTRANSFERASE"/>
    <property type="match status" value="1"/>
</dbReference>
<proteinExistence type="predicted"/>
<gene>
    <name evidence="2" type="ORF">SAMN06269117_103104</name>
</gene>
<reference evidence="2 3" key="1">
    <citation type="submission" date="2017-05" db="EMBL/GenBank/DDBJ databases">
        <authorList>
            <person name="Varghese N."/>
            <person name="Submissions S."/>
        </authorList>
    </citation>
    <scope>NUCLEOTIDE SEQUENCE [LARGE SCALE GENOMIC DNA]</scope>
    <source>
        <strain evidence="2 3">DSM 16304</strain>
    </source>
</reference>
<keyword evidence="3" id="KW-1185">Reference proteome</keyword>
<evidence type="ECO:0000313" key="3">
    <source>
        <dbReference type="Proteomes" id="UP000317315"/>
    </source>
</evidence>
<accession>A0A521B3K7</accession>
<feature type="domain" description="BioF2-like acetyltransferase" evidence="1">
    <location>
        <begin position="144"/>
        <end position="271"/>
    </location>
</feature>
<dbReference type="AlphaFoldDB" id="A0A521B3K7"/>
<protein>
    <submittedName>
        <fullName evidence="2">Acetyltransferase (GNAT) domain-containing protein</fullName>
    </submittedName>
</protein>
<dbReference type="InterPro" id="IPR016181">
    <property type="entry name" value="Acyl_CoA_acyltransferase"/>
</dbReference>
<dbReference type="PANTHER" id="PTHR36174">
    <property type="entry name" value="LIPID II:GLYCINE GLYCYLTRANSFERASE"/>
    <property type="match status" value="1"/>
</dbReference>
<dbReference type="Pfam" id="PF13480">
    <property type="entry name" value="Acetyltransf_6"/>
    <property type="match status" value="1"/>
</dbReference>
<evidence type="ECO:0000259" key="1">
    <source>
        <dbReference type="Pfam" id="PF13480"/>
    </source>
</evidence>
<dbReference type="InterPro" id="IPR050644">
    <property type="entry name" value="PG_Glycine_Bridge_Synth"/>
</dbReference>
<dbReference type="Proteomes" id="UP000317315">
    <property type="component" value="Unassembled WGS sequence"/>
</dbReference>
<dbReference type="Gene3D" id="3.40.630.30">
    <property type="match status" value="1"/>
</dbReference>
<dbReference type="SUPFAM" id="SSF55729">
    <property type="entry name" value="Acyl-CoA N-acyltransferases (Nat)"/>
    <property type="match status" value="1"/>
</dbReference>
<dbReference type="RefSeq" id="WP_142934038.1">
    <property type="nucleotide sequence ID" value="NZ_FXTM01000003.1"/>
</dbReference>
<name>A0A521B3K7_9BACT</name>
<keyword evidence="2" id="KW-0808">Transferase</keyword>
<organism evidence="2 3">
    <name type="scientific">Balnearium lithotrophicum</name>
    <dbReference type="NCBI Taxonomy" id="223788"/>
    <lineage>
        <taxon>Bacteria</taxon>
        <taxon>Pseudomonadati</taxon>
        <taxon>Aquificota</taxon>
        <taxon>Aquificia</taxon>
        <taxon>Desulfurobacteriales</taxon>
        <taxon>Desulfurobacteriaceae</taxon>
        <taxon>Balnearium</taxon>
    </lineage>
</organism>